<dbReference type="EMBL" id="BSXU01002451">
    <property type="protein sequence ID" value="GMG37679.1"/>
    <property type="molecule type" value="Genomic_DNA"/>
</dbReference>
<organism evidence="1 2">
    <name type="scientific">Ambrosiozyma monospora</name>
    <name type="common">Yeast</name>
    <name type="synonym">Endomycopsis monosporus</name>
    <dbReference type="NCBI Taxonomy" id="43982"/>
    <lineage>
        <taxon>Eukaryota</taxon>
        <taxon>Fungi</taxon>
        <taxon>Dikarya</taxon>
        <taxon>Ascomycota</taxon>
        <taxon>Saccharomycotina</taxon>
        <taxon>Pichiomycetes</taxon>
        <taxon>Pichiales</taxon>
        <taxon>Pichiaceae</taxon>
        <taxon>Ambrosiozyma</taxon>
    </lineage>
</organism>
<proteinExistence type="predicted"/>
<dbReference type="Proteomes" id="UP001165063">
    <property type="component" value="Unassembled WGS sequence"/>
</dbReference>
<name>A0A9W7DKT5_AMBMO</name>
<gene>
    <name evidence="1" type="ORF">Amon01_000484700</name>
</gene>
<protein>
    <submittedName>
        <fullName evidence="1">Unnamed protein product</fullName>
    </submittedName>
</protein>
<evidence type="ECO:0000313" key="2">
    <source>
        <dbReference type="Proteomes" id="UP001165063"/>
    </source>
</evidence>
<comment type="caution">
    <text evidence="1">The sequence shown here is derived from an EMBL/GenBank/DDBJ whole genome shotgun (WGS) entry which is preliminary data.</text>
</comment>
<reference evidence="1" key="1">
    <citation type="submission" date="2023-04" db="EMBL/GenBank/DDBJ databases">
        <title>Ambrosiozyma monospora NBRC 1965.</title>
        <authorList>
            <person name="Ichikawa N."/>
            <person name="Sato H."/>
            <person name="Tonouchi N."/>
        </authorList>
    </citation>
    <scope>NUCLEOTIDE SEQUENCE</scope>
    <source>
        <strain evidence="1">NBRC 1965</strain>
    </source>
</reference>
<evidence type="ECO:0000313" key="1">
    <source>
        <dbReference type="EMBL" id="GMG37679.1"/>
    </source>
</evidence>
<accession>A0A9W7DKT5</accession>
<keyword evidence="2" id="KW-1185">Reference proteome</keyword>
<dbReference type="AlphaFoldDB" id="A0A9W7DKT5"/>
<sequence length="91" mass="10599">MNLQQLLNPPTDKHDITPQERQMNIQIMNQKYATHRQGLMSGPSASELERKSFYYSKSKAEYETMIRIKIQRIEKGVSYLDHINAAARPGY</sequence>